<dbReference type="Pfam" id="PF00006">
    <property type="entry name" value="ATP-synt_ab"/>
    <property type="match status" value="1"/>
</dbReference>
<dbReference type="InterPro" id="IPR012340">
    <property type="entry name" value="NA-bd_OB-fold"/>
</dbReference>
<dbReference type="NCBIfam" id="NF006886">
    <property type="entry name" value="PRK09376.1"/>
    <property type="match status" value="1"/>
</dbReference>
<dbReference type="SMART" id="SM00382">
    <property type="entry name" value="AAA"/>
    <property type="match status" value="1"/>
</dbReference>
<comment type="similarity">
    <text evidence="7 8">Belongs to the Rho family.</text>
</comment>
<proteinExistence type="inferred from homology"/>
<keyword evidence="5 7" id="KW-0805">Transcription regulation</keyword>
<feature type="region of interest" description="Disordered" evidence="9">
    <location>
        <begin position="1"/>
        <end position="48"/>
    </location>
</feature>
<dbReference type="InterPro" id="IPR000194">
    <property type="entry name" value="ATPase_F1/V1/A1_a/bsu_nucl-bd"/>
</dbReference>
<accession>A0A3D9ZT18</accession>
<keyword evidence="7" id="KW-0067">ATP-binding</keyword>
<dbReference type="SUPFAM" id="SSF52540">
    <property type="entry name" value="P-loop containing nucleoside triphosphate hydrolases"/>
    <property type="match status" value="1"/>
</dbReference>
<keyword evidence="2 7" id="KW-0378">Hydrolase</keyword>
<dbReference type="InterPro" id="IPR027417">
    <property type="entry name" value="P-loop_NTPase"/>
</dbReference>
<dbReference type="PROSITE" id="PS51856">
    <property type="entry name" value="RHO_RNA_BD"/>
    <property type="match status" value="1"/>
</dbReference>
<dbReference type="GO" id="GO:0005524">
    <property type="term" value="F:ATP binding"/>
    <property type="evidence" value="ECO:0007669"/>
    <property type="project" value="UniProtKB-UniRule"/>
</dbReference>
<evidence type="ECO:0000256" key="4">
    <source>
        <dbReference type="ARBA" id="ARBA00022884"/>
    </source>
</evidence>
<evidence type="ECO:0000259" key="10">
    <source>
        <dbReference type="PROSITE" id="PS51856"/>
    </source>
</evidence>
<keyword evidence="1 7" id="KW-0806">Transcription termination</keyword>
<dbReference type="EMBL" id="QUMQ01000001">
    <property type="protein sequence ID" value="REF99744.1"/>
    <property type="molecule type" value="Genomic_DNA"/>
</dbReference>
<evidence type="ECO:0000256" key="9">
    <source>
        <dbReference type="SAM" id="MobiDB-lite"/>
    </source>
</evidence>
<feature type="region of interest" description="Disordered" evidence="9">
    <location>
        <begin position="61"/>
        <end position="143"/>
    </location>
</feature>
<evidence type="ECO:0000256" key="7">
    <source>
        <dbReference type="HAMAP-Rule" id="MF_01884"/>
    </source>
</evidence>
<dbReference type="Proteomes" id="UP000256913">
    <property type="component" value="Unassembled WGS sequence"/>
</dbReference>
<feature type="binding site" evidence="7">
    <location>
        <begin position="190"/>
        <end position="195"/>
    </location>
    <ligand>
        <name>ATP</name>
        <dbReference type="ChEBI" id="CHEBI:30616"/>
    </ligand>
</feature>
<feature type="binding site" evidence="7">
    <location>
        <position position="221"/>
    </location>
    <ligand>
        <name>ATP</name>
        <dbReference type="ChEBI" id="CHEBI:30616"/>
    </ligand>
</feature>
<comment type="caution">
    <text evidence="11">The sequence shown here is derived from an EMBL/GenBank/DDBJ whole genome shotgun (WGS) entry which is preliminary data.</text>
</comment>
<dbReference type="Pfam" id="PF07497">
    <property type="entry name" value="Rho_RNA_bind"/>
    <property type="match status" value="1"/>
</dbReference>
<dbReference type="PANTHER" id="PTHR46425">
    <property type="entry name" value="TRANSCRIPTION TERMINATION FACTOR RHO"/>
    <property type="match status" value="1"/>
</dbReference>
<dbReference type="EC" id="3.6.4.-" evidence="7"/>
<keyword evidence="7" id="KW-0547">Nucleotide-binding</keyword>
<dbReference type="AlphaFoldDB" id="A0A3D9ZT18"/>
<dbReference type="GO" id="GO:0006353">
    <property type="term" value="P:DNA-templated transcription termination"/>
    <property type="evidence" value="ECO:0007669"/>
    <property type="project" value="UniProtKB-UniRule"/>
</dbReference>
<dbReference type="InterPro" id="IPR004665">
    <property type="entry name" value="Term_rho"/>
</dbReference>
<comment type="function">
    <text evidence="7">Facilitates transcription termination by a mechanism that involves Rho binding to the nascent RNA, activation of Rho's RNA-dependent ATPase activity, and release of the mRNA from the DNA template.</text>
</comment>
<keyword evidence="6 7" id="KW-0804">Transcription</keyword>
<dbReference type="PANTHER" id="PTHR46425:SF1">
    <property type="entry name" value="TRANSCRIPTION TERMINATION FACTOR RHO"/>
    <property type="match status" value="1"/>
</dbReference>
<evidence type="ECO:0000256" key="6">
    <source>
        <dbReference type="ARBA" id="ARBA00023163"/>
    </source>
</evidence>
<keyword evidence="12" id="KW-1185">Reference proteome</keyword>
<keyword evidence="3 7" id="KW-0347">Helicase</keyword>
<keyword evidence="4 7" id="KW-0694">RNA-binding</keyword>
<gene>
    <name evidence="7" type="primary">rho</name>
    <name evidence="11" type="ORF">DFJ67_5788</name>
</gene>
<feature type="domain" description="Rho RNA-BD" evidence="10">
    <location>
        <begin position="44"/>
        <end position="135"/>
    </location>
</feature>
<evidence type="ECO:0000256" key="5">
    <source>
        <dbReference type="ARBA" id="ARBA00023015"/>
    </source>
</evidence>
<dbReference type="SUPFAM" id="SSF50249">
    <property type="entry name" value="Nucleic acid-binding proteins"/>
    <property type="match status" value="1"/>
</dbReference>
<organism evidence="11 12">
    <name type="scientific">Asanoa ferruginea</name>
    <dbReference type="NCBI Taxonomy" id="53367"/>
    <lineage>
        <taxon>Bacteria</taxon>
        <taxon>Bacillati</taxon>
        <taxon>Actinomycetota</taxon>
        <taxon>Actinomycetes</taxon>
        <taxon>Micromonosporales</taxon>
        <taxon>Micromonosporaceae</taxon>
        <taxon>Asanoa</taxon>
    </lineage>
</organism>
<dbReference type="GO" id="GO:0004386">
    <property type="term" value="F:helicase activity"/>
    <property type="evidence" value="ECO:0007669"/>
    <property type="project" value="UniProtKB-UniRule"/>
</dbReference>
<comment type="subunit">
    <text evidence="7">Homohexamer. The homohexamer assembles into an open ring structure.</text>
</comment>
<evidence type="ECO:0000256" key="2">
    <source>
        <dbReference type="ARBA" id="ARBA00022801"/>
    </source>
</evidence>
<dbReference type="InterPro" id="IPR003593">
    <property type="entry name" value="AAA+_ATPase"/>
</dbReference>
<dbReference type="Gene3D" id="2.40.50.140">
    <property type="entry name" value="Nucleic acid-binding proteins"/>
    <property type="match status" value="1"/>
</dbReference>
<dbReference type="HAMAP" id="MF_01884">
    <property type="entry name" value="Rho"/>
    <property type="match status" value="1"/>
</dbReference>
<dbReference type="GO" id="GO:0016787">
    <property type="term" value="F:hydrolase activity"/>
    <property type="evidence" value="ECO:0007669"/>
    <property type="project" value="UniProtKB-KW"/>
</dbReference>
<feature type="binding site" evidence="7">
    <location>
        <begin position="178"/>
        <end position="183"/>
    </location>
    <ligand>
        <name>ATP</name>
        <dbReference type="ChEBI" id="CHEBI:30616"/>
    </ligand>
</feature>
<evidence type="ECO:0000313" key="12">
    <source>
        <dbReference type="Proteomes" id="UP000256913"/>
    </source>
</evidence>
<dbReference type="Gene3D" id="3.40.50.300">
    <property type="entry name" value="P-loop containing nucleotide triphosphate hydrolases"/>
    <property type="match status" value="1"/>
</dbReference>
<evidence type="ECO:0000313" key="11">
    <source>
        <dbReference type="EMBL" id="REF99744.1"/>
    </source>
</evidence>
<sequence length="432" mass="46960">MIEAQPDRCQPPLVRPMFEPTGDDSYEETRVRATPPNAPQETDLDPVDGIVDQRGEQYFVRTQGYAPGPQDAYLPPPLVRKLGLRPGDKITGTLRNGDDQRDRNSRSRNGGARKPQPRSDRPRPVETVETINGRDPEASRKRPEFYDLTPVHPSQRLRLETDPRVLTTRVIDLVMPIGKGQRALIVSPPKAGKTIVLKAIAQSVLRNNPECHVMVLLIDERPEEVTDLQRSVRGEVIASPFDRPAQDHTGVAELAIERAKRLVELGRDVVIVMDSLTRLGRAYNNLAGGNSRTLSGGVGAGALAPPKRLLGAARAIDGGGSLTIIASALIDTGSRGDTLIYEEFKGTGNAELTLDRASADGRIFPAVDINASGTRNEHLLLPPDELAAVHLLRRALAGRDNMQALPQLLDQLAKTGSNAEFLLRTAGHARAA</sequence>
<dbReference type="GO" id="GO:0003723">
    <property type="term" value="F:RNA binding"/>
    <property type="evidence" value="ECO:0007669"/>
    <property type="project" value="UniProtKB-UniRule"/>
</dbReference>
<feature type="compositionally biased region" description="Basic and acidic residues" evidence="9">
    <location>
        <begin position="117"/>
        <end position="143"/>
    </location>
</feature>
<dbReference type="InterPro" id="IPR011113">
    <property type="entry name" value="Rho_RNA-bd"/>
</dbReference>
<feature type="compositionally biased region" description="Basic and acidic residues" evidence="9">
    <location>
        <begin position="96"/>
        <end position="105"/>
    </location>
</feature>
<name>A0A3D9ZT18_9ACTN</name>
<protein>
    <recommendedName>
        <fullName evidence="7">Transcription termination factor Rho</fullName>
        <ecNumber evidence="7">3.6.4.-</ecNumber>
    </recommendedName>
    <alternativeName>
        <fullName evidence="7">ATP-dependent helicase Rho</fullName>
    </alternativeName>
</protein>
<evidence type="ECO:0000256" key="1">
    <source>
        <dbReference type="ARBA" id="ARBA00022472"/>
    </source>
</evidence>
<evidence type="ECO:0000256" key="8">
    <source>
        <dbReference type="PROSITE-ProRule" id="PRU01203"/>
    </source>
</evidence>
<comment type="caution">
    <text evidence="7">Lacks conserved residue(s) required for the propagation of feature annotation.</text>
</comment>
<evidence type="ECO:0000256" key="3">
    <source>
        <dbReference type="ARBA" id="ARBA00022806"/>
    </source>
</evidence>
<dbReference type="GO" id="GO:0008186">
    <property type="term" value="F:ATP-dependent activity, acting on RNA"/>
    <property type="evidence" value="ECO:0007669"/>
    <property type="project" value="InterPro"/>
</dbReference>
<reference evidence="11 12" key="1">
    <citation type="submission" date="2018-08" db="EMBL/GenBank/DDBJ databases">
        <title>Sequencing the genomes of 1000 actinobacteria strains.</title>
        <authorList>
            <person name="Klenk H.-P."/>
        </authorList>
    </citation>
    <scope>NUCLEOTIDE SEQUENCE [LARGE SCALE GENOMIC DNA]</scope>
    <source>
        <strain evidence="11 12">DSM 44099</strain>
    </source>
</reference>